<protein>
    <submittedName>
        <fullName evidence="2">NAD-dependent epimerase/dehydratase family protein</fullName>
    </submittedName>
</protein>
<comment type="caution">
    <text evidence="2">The sequence shown here is derived from an EMBL/GenBank/DDBJ whole genome shotgun (WGS) entry which is preliminary data.</text>
</comment>
<evidence type="ECO:0000313" key="3">
    <source>
        <dbReference type="Proteomes" id="UP001168552"/>
    </source>
</evidence>
<dbReference type="Pfam" id="PF01370">
    <property type="entry name" value="Epimerase"/>
    <property type="match status" value="1"/>
</dbReference>
<organism evidence="2 3">
    <name type="scientific">Shiella aurantiaca</name>
    <dbReference type="NCBI Taxonomy" id="3058365"/>
    <lineage>
        <taxon>Bacteria</taxon>
        <taxon>Pseudomonadati</taxon>
        <taxon>Bacteroidota</taxon>
        <taxon>Cytophagia</taxon>
        <taxon>Cytophagales</taxon>
        <taxon>Shiellaceae</taxon>
        <taxon>Shiella</taxon>
    </lineage>
</organism>
<evidence type="ECO:0000259" key="1">
    <source>
        <dbReference type="Pfam" id="PF01370"/>
    </source>
</evidence>
<proteinExistence type="predicted"/>
<sequence>MRLTISIIGLGWYGFPLAKFLQEKGHYVKGSTTTLSKISNNTTEGISSVRFNLTPHATGEDFQYLFDCDVLIVNIPPAIRQHGEDFHVQQIQELRRLAEAGGVKKLIYTSSTSVYPEGAKEYAEDYDFESQGIGNPTLYRAEKVLQESKVFSTTILRFGGLMGLNRIPGKYLHSGQLIEGDAPVNYVHIDDAIGVTYFVIEHGLWGNVYNIVSPVLRTRKEIYSDCHERFGHTMPIFSTSEGTHWKRVLSQKIIRQGYQFIHADALKFPYKPA</sequence>
<keyword evidence="3" id="KW-1185">Reference proteome</keyword>
<dbReference type="RefSeq" id="WP_320004619.1">
    <property type="nucleotide sequence ID" value="NZ_JAUHJS010000005.1"/>
</dbReference>
<name>A0ABT8F6S9_9BACT</name>
<dbReference type="Proteomes" id="UP001168552">
    <property type="component" value="Unassembled WGS sequence"/>
</dbReference>
<evidence type="ECO:0000313" key="2">
    <source>
        <dbReference type="EMBL" id="MDN4166085.1"/>
    </source>
</evidence>
<gene>
    <name evidence="2" type="ORF">QWY31_11265</name>
</gene>
<feature type="domain" description="NAD-dependent epimerase/dehydratase" evidence="1">
    <location>
        <begin position="11"/>
        <end position="211"/>
    </location>
</feature>
<dbReference type="SUPFAM" id="SSF51735">
    <property type="entry name" value="NAD(P)-binding Rossmann-fold domains"/>
    <property type="match status" value="1"/>
</dbReference>
<dbReference type="InterPro" id="IPR036291">
    <property type="entry name" value="NAD(P)-bd_dom_sf"/>
</dbReference>
<dbReference type="Gene3D" id="3.40.50.720">
    <property type="entry name" value="NAD(P)-binding Rossmann-like Domain"/>
    <property type="match status" value="1"/>
</dbReference>
<dbReference type="InterPro" id="IPR001509">
    <property type="entry name" value="Epimerase_deHydtase"/>
</dbReference>
<accession>A0ABT8F6S9</accession>
<dbReference type="EMBL" id="JAUHJS010000005">
    <property type="protein sequence ID" value="MDN4166085.1"/>
    <property type="molecule type" value="Genomic_DNA"/>
</dbReference>
<reference evidence="2" key="1">
    <citation type="submission" date="2023-06" db="EMBL/GenBank/DDBJ databases">
        <title>Cytophagales bacterium Strain LB-30, isolated from soil.</title>
        <authorList>
            <person name="Liu B."/>
        </authorList>
    </citation>
    <scope>NUCLEOTIDE SEQUENCE</scope>
    <source>
        <strain evidence="2">LB-30</strain>
    </source>
</reference>